<evidence type="ECO:0000256" key="1">
    <source>
        <dbReference type="ARBA" id="ARBA00006484"/>
    </source>
</evidence>
<dbReference type="RefSeq" id="WP_204018090.1">
    <property type="nucleotide sequence ID" value="NZ_BOOG01000051.1"/>
</dbReference>
<evidence type="ECO:0000256" key="2">
    <source>
        <dbReference type="ARBA" id="ARBA00023002"/>
    </source>
</evidence>
<dbReference type="InterPro" id="IPR051687">
    <property type="entry name" value="Peroxisomal_Beta-Oxidation"/>
</dbReference>
<dbReference type="Proteomes" id="UP000610966">
    <property type="component" value="Unassembled WGS sequence"/>
</dbReference>
<accession>A0A8J3RCU8</accession>
<keyword evidence="4" id="KW-1185">Reference proteome</keyword>
<sequence length="198" mass="19891">MNTAQPLAGKVAAVTGAGAGLGRAKALSLAAAGAAIVVNDVGPAAHEVVEEITGADGRAHAVLGDVSAKAGIIALTVSAARGCERYGVTANAICPRARTAMTQDVFGDAPGDGADLLSVDQVVPLVTYLASPGAANVNGQVFVVHSGKIALLAPATVEATFTTDSTWTLEEVADRLGTHFTDRDPARTFSAKAAMDRV</sequence>
<organism evidence="3 4">
    <name type="scientific">Sphaerimonospora thailandensis</name>
    <dbReference type="NCBI Taxonomy" id="795644"/>
    <lineage>
        <taxon>Bacteria</taxon>
        <taxon>Bacillati</taxon>
        <taxon>Actinomycetota</taxon>
        <taxon>Actinomycetes</taxon>
        <taxon>Streptosporangiales</taxon>
        <taxon>Streptosporangiaceae</taxon>
        <taxon>Sphaerimonospora</taxon>
    </lineage>
</organism>
<evidence type="ECO:0000313" key="3">
    <source>
        <dbReference type="EMBL" id="GIH72430.1"/>
    </source>
</evidence>
<evidence type="ECO:0000313" key="4">
    <source>
        <dbReference type="Proteomes" id="UP000610966"/>
    </source>
</evidence>
<keyword evidence="2" id="KW-0560">Oxidoreductase</keyword>
<reference evidence="3" key="1">
    <citation type="submission" date="2021-01" db="EMBL/GenBank/DDBJ databases">
        <title>Whole genome shotgun sequence of Sphaerimonospora thailandensis NBRC 107569.</title>
        <authorList>
            <person name="Komaki H."/>
            <person name="Tamura T."/>
        </authorList>
    </citation>
    <scope>NUCLEOTIDE SEQUENCE</scope>
    <source>
        <strain evidence="3">NBRC 107569</strain>
    </source>
</reference>
<protein>
    <recommendedName>
        <fullName evidence="5">Short subunit dehydrogenase</fullName>
    </recommendedName>
</protein>
<proteinExistence type="inferred from homology"/>
<dbReference type="AlphaFoldDB" id="A0A8J3RCU8"/>
<comment type="similarity">
    <text evidence="1">Belongs to the short-chain dehydrogenases/reductases (SDR) family.</text>
</comment>
<dbReference type="InterPro" id="IPR036291">
    <property type="entry name" value="NAD(P)-bd_dom_sf"/>
</dbReference>
<dbReference type="PANTHER" id="PTHR45024">
    <property type="entry name" value="DEHYDROGENASES, SHORT CHAIN"/>
    <property type="match status" value="1"/>
</dbReference>
<gene>
    <name evidence="3" type="ORF">Mth01_46830</name>
</gene>
<dbReference type="PANTHER" id="PTHR45024:SF2">
    <property type="entry name" value="SCP2 DOMAIN-CONTAINING PROTEIN"/>
    <property type="match status" value="1"/>
</dbReference>
<name>A0A8J3RCU8_9ACTN</name>
<dbReference type="EMBL" id="BOOG01000051">
    <property type="protein sequence ID" value="GIH72430.1"/>
    <property type="molecule type" value="Genomic_DNA"/>
</dbReference>
<evidence type="ECO:0008006" key="5">
    <source>
        <dbReference type="Google" id="ProtNLM"/>
    </source>
</evidence>
<dbReference type="SUPFAM" id="SSF51735">
    <property type="entry name" value="NAD(P)-binding Rossmann-fold domains"/>
    <property type="match status" value="1"/>
</dbReference>
<comment type="caution">
    <text evidence="3">The sequence shown here is derived from an EMBL/GenBank/DDBJ whole genome shotgun (WGS) entry which is preliminary data.</text>
</comment>
<dbReference type="Gene3D" id="3.40.50.720">
    <property type="entry name" value="NAD(P)-binding Rossmann-like Domain"/>
    <property type="match status" value="2"/>
</dbReference>
<dbReference type="GO" id="GO:0016491">
    <property type="term" value="F:oxidoreductase activity"/>
    <property type="evidence" value="ECO:0007669"/>
    <property type="project" value="UniProtKB-KW"/>
</dbReference>
<dbReference type="InterPro" id="IPR002347">
    <property type="entry name" value="SDR_fam"/>
</dbReference>
<dbReference type="Pfam" id="PF00106">
    <property type="entry name" value="adh_short"/>
    <property type="match status" value="1"/>
</dbReference>